<name>A0A0W0GEU0_MONRR</name>
<gene>
    <name evidence="1" type="ORF">WG66_339</name>
</gene>
<evidence type="ECO:0008006" key="3">
    <source>
        <dbReference type="Google" id="ProtNLM"/>
    </source>
</evidence>
<reference evidence="1 2" key="1">
    <citation type="submission" date="2015-12" db="EMBL/GenBank/DDBJ databases">
        <title>Draft genome sequence of Moniliophthora roreri, the causal agent of frosty pod rot of cacao.</title>
        <authorList>
            <person name="Aime M.C."/>
            <person name="Diaz-Valderrama J.R."/>
            <person name="Kijpornyongpan T."/>
            <person name="Phillips-Mora W."/>
        </authorList>
    </citation>
    <scope>NUCLEOTIDE SEQUENCE [LARGE SCALE GENOMIC DNA]</scope>
    <source>
        <strain evidence="1 2">MCA 2952</strain>
    </source>
</reference>
<dbReference type="AlphaFoldDB" id="A0A0W0GEU0"/>
<dbReference type="EMBL" id="LATX01000146">
    <property type="protein sequence ID" value="KTB47078.1"/>
    <property type="molecule type" value="Genomic_DNA"/>
</dbReference>
<dbReference type="eggNOG" id="ENOG502RSE2">
    <property type="taxonomic scope" value="Eukaryota"/>
</dbReference>
<evidence type="ECO:0000313" key="2">
    <source>
        <dbReference type="Proteomes" id="UP000054988"/>
    </source>
</evidence>
<sequence>MAVCEVIENCQLAIDIFLQSADGKLLATHSRNLESFNEAFPLSGSVTQAKGDVVSLSENADALLLLLKFSHNNIIPDISYLGLDALISFAEVADKYGNHIALHVCRGLIENRVNNMSPEESLRFLRYKIARDDLEDIDSAVRRSMTLPLHQALNQLRDYPSALHIYALYADRWKESMVTYRSLIDSKSGSWLEPQKLARYEDRPTRIHKMAAQILFMKLEENPVLSLSALDDTIGLAEQISPGFRVRCSPTGWVQSFRDVVGGYPTWREMKELRDQGLS</sequence>
<proteinExistence type="predicted"/>
<evidence type="ECO:0000313" key="1">
    <source>
        <dbReference type="EMBL" id="KTB47078.1"/>
    </source>
</evidence>
<dbReference type="Proteomes" id="UP000054988">
    <property type="component" value="Unassembled WGS sequence"/>
</dbReference>
<comment type="caution">
    <text evidence="1">The sequence shown here is derived from an EMBL/GenBank/DDBJ whole genome shotgun (WGS) entry which is preliminary data.</text>
</comment>
<organism evidence="1 2">
    <name type="scientific">Moniliophthora roreri</name>
    <name type="common">Frosty pod rot fungus</name>
    <name type="synonym">Monilia roreri</name>
    <dbReference type="NCBI Taxonomy" id="221103"/>
    <lineage>
        <taxon>Eukaryota</taxon>
        <taxon>Fungi</taxon>
        <taxon>Dikarya</taxon>
        <taxon>Basidiomycota</taxon>
        <taxon>Agaricomycotina</taxon>
        <taxon>Agaricomycetes</taxon>
        <taxon>Agaricomycetidae</taxon>
        <taxon>Agaricales</taxon>
        <taxon>Marasmiineae</taxon>
        <taxon>Marasmiaceae</taxon>
        <taxon>Moniliophthora</taxon>
    </lineage>
</organism>
<protein>
    <recommendedName>
        <fullName evidence="3">BTB domain-containing protein</fullName>
    </recommendedName>
</protein>
<accession>A0A0W0GEU0</accession>